<keyword evidence="2" id="KW-0472">Membrane</keyword>
<feature type="region of interest" description="Disordered" evidence="1">
    <location>
        <begin position="250"/>
        <end position="294"/>
    </location>
</feature>
<feature type="compositionally biased region" description="Low complexity" evidence="1">
    <location>
        <begin position="268"/>
        <end position="291"/>
    </location>
</feature>
<organism evidence="3">
    <name type="scientific">Chrysotila carterae</name>
    <name type="common">Marine alga</name>
    <name type="synonym">Syracosphaera carterae</name>
    <dbReference type="NCBI Taxonomy" id="13221"/>
    <lineage>
        <taxon>Eukaryota</taxon>
        <taxon>Haptista</taxon>
        <taxon>Haptophyta</taxon>
        <taxon>Prymnesiophyceae</taxon>
        <taxon>Isochrysidales</taxon>
        <taxon>Isochrysidaceae</taxon>
        <taxon>Chrysotila</taxon>
    </lineage>
</organism>
<keyword evidence="2" id="KW-0812">Transmembrane</keyword>
<proteinExistence type="predicted"/>
<name>A0A7S4BYL6_CHRCT</name>
<sequence>MLLADKHDLQEKLKLSLILIEEKELNFYTQNCYTVGTQAALLSGFAFSAIVSGSDDAAVELQTLWGCFTTMAMLFEILAVVKSMQLSIMGPGLALRGPEGSMTRAVLVMRSEYKNIHMLFYTGLFFFHLSACLFLWSTYDTIVAAINSVLIALALIWLYFDFGALEKRLRLPGRHVRRDAPVDGREISYDAATMHVLRPSAVDNQMGLQHSIGAKLSNGRDRATGVWSKNVTSRTSAFAAIGASKIGAIPRPRNPFTTGSVRRRKAISRAASAPRAAPKPNSKPNSTSSTPTKKRLRAMNACSFNYHKGSLSRSVPPQRSNSVPLGEGVYQHAAQEDESVYIDNSPPGTPTAERQGWFKDRANSSPEMVRCGWRPAPLLINGNLNAGAGHSARTDGANASFRRGQPMTVDGAVSNESSARAAAAAPGADGGAGTGAYAGENPGRGGAAAAPPPAKKGGLFGFFNFPAWGEGKEEESVGGASVVSRATESGMIDVCLHVVIDGEEQRHDVSLEPEATLRDARDAAGRALSLDPTMLALYMEMEKGKAEPVGTTDATLGVPLHALCTEMGIVEGSGQQLHLWVIQI</sequence>
<feature type="transmembrane region" description="Helical" evidence="2">
    <location>
        <begin position="142"/>
        <end position="160"/>
    </location>
</feature>
<gene>
    <name evidence="3" type="ORF">PCAR00345_LOCUS33964</name>
</gene>
<feature type="compositionally biased region" description="Gly residues" evidence="1">
    <location>
        <begin position="428"/>
        <end position="446"/>
    </location>
</feature>
<dbReference type="AlphaFoldDB" id="A0A7S4BYL6"/>
<keyword evidence="2" id="KW-1133">Transmembrane helix</keyword>
<evidence type="ECO:0000313" key="3">
    <source>
        <dbReference type="EMBL" id="CAE0781300.1"/>
    </source>
</evidence>
<reference evidence="3" key="1">
    <citation type="submission" date="2021-01" db="EMBL/GenBank/DDBJ databases">
        <authorList>
            <person name="Corre E."/>
            <person name="Pelletier E."/>
            <person name="Niang G."/>
            <person name="Scheremetjew M."/>
            <person name="Finn R."/>
            <person name="Kale V."/>
            <person name="Holt S."/>
            <person name="Cochrane G."/>
            <person name="Meng A."/>
            <person name="Brown T."/>
            <person name="Cohen L."/>
        </authorList>
    </citation>
    <scope>NUCLEOTIDE SEQUENCE</scope>
    <source>
        <strain evidence="3">CCMP645</strain>
    </source>
</reference>
<dbReference type="EMBL" id="HBIZ01053088">
    <property type="protein sequence ID" value="CAE0781300.1"/>
    <property type="molecule type" value="Transcribed_RNA"/>
</dbReference>
<evidence type="ECO:0000256" key="2">
    <source>
        <dbReference type="SAM" id="Phobius"/>
    </source>
</evidence>
<protein>
    <submittedName>
        <fullName evidence="3">Uncharacterized protein</fullName>
    </submittedName>
</protein>
<evidence type="ECO:0000256" key="1">
    <source>
        <dbReference type="SAM" id="MobiDB-lite"/>
    </source>
</evidence>
<accession>A0A7S4BYL6</accession>
<feature type="transmembrane region" description="Helical" evidence="2">
    <location>
        <begin position="118"/>
        <end position="136"/>
    </location>
</feature>
<feature type="region of interest" description="Disordered" evidence="1">
    <location>
        <begin position="389"/>
        <end position="452"/>
    </location>
</feature>